<evidence type="ECO:0000313" key="3">
    <source>
        <dbReference type="Proteomes" id="UP000600171"/>
    </source>
</evidence>
<evidence type="ECO:0000256" key="1">
    <source>
        <dbReference type="SAM" id="Phobius"/>
    </source>
</evidence>
<sequence length="385" mass="42014">MGITDAPFVWGITVISALFFLFGVLVLPRRRRPGLKKYLAQALVFLVTIVLAIASVAAWLNQENQWYTSWQELFDPSAAHTSSVENFGAADSVLPAAHVNQTASEIQKNPITNPAFSGQVKNTDQGQYFTVKVPGSASSRSMDVMVYLPAGYLQNSDQFYPVIMGFPGFPGSSTTYSKDIDYGKMLEDKFNSGEMGQAILVVPDVYPGTFDSECVDSDAGTSTMEPPHTETYVTQDLVPWIKNNLRAIENSGAWATSGYSAGGWCASMFTVKHPDIFGSALVQAGYFEPIYTDGQQWLDSKDPRYLLGDIVAKDKPEVGIYFYTSAEDDLPKASLGTFKEAVQAPTELVVATVPVGGHRVDVWIPGIGQGLDWLAHRSPYFAHAS</sequence>
<dbReference type="Proteomes" id="UP000600171">
    <property type="component" value="Unassembled WGS sequence"/>
</dbReference>
<dbReference type="InterPro" id="IPR000801">
    <property type="entry name" value="Esterase-like"/>
</dbReference>
<dbReference type="Pfam" id="PF00756">
    <property type="entry name" value="Esterase"/>
    <property type="match status" value="1"/>
</dbReference>
<dbReference type="GO" id="GO:0016747">
    <property type="term" value="F:acyltransferase activity, transferring groups other than amino-acyl groups"/>
    <property type="evidence" value="ECO:0007669"/>
    <property type="project" value="TreeGrafter"/>
</dbReference>
<dbReference type="EMBL" id="BMDC01000003">
    <property type="protein sequence ID" value="GGH64748.1"/>
    <property type="molecule type" value="Genomic_DNA"/>
</dbReference>
<keyword evidence="3" id="KW-1185">Reference proteome</keyword>
<dbReference type="InterPro" id="IPR050583">
    <property type="entry name" value="Mycobacterial_A85_antigen"/>
</dbReference>
<dbReference type="AlphaFoldDB" id="A0A917MUE9"/>
<organism evidence="2 3">
    <name type="scientific">Rothia aerolata</name>
    <dbReference type="NCBI Taxonomy" id="1812262"/>
    <lineage>
        <taxon>Bacteria</taxon>
        <taxon>Bacillati</taxon>
        <taxon>Actinomycetota</taxon>
        <taxon>Actinomycetes</taxon>
        <taxon>Micrococcales</taxon>
        <taxon>Micrococcaceae</taxon>
        <taxon>Rothia</taxon>
    </lineage>
</organism>
<comment type="caution">
    <text evidence="2">The sequence shown here is derived from an EMBL/GenBank/DDBJ whole genome shotgun (WGS) entry which is preliminary data.</text>
</comment>
<dbReference type="SUPFAM" id="SSF53474">
    <property type="entry name" value="alpha/beta-Hydrolases"/>
    <property type="match status" value="1"/>
</dbReference>
<feature type="transmembrane region" description="Helical" evidence="1">
    <location>
        <begin position="6"/>
        <end position="27"/>
    </location>
</feature>
<dbReference type="Gene3D" id="3.40.50.1820">
    <property type="entry name" value="alpha/beta hydrolase"/>
    <property type="match status" value="1"/>
</dbReference>
<accession>A0A917MUE9</accession>
<proteinExistence type="predicted"/>
<keyword evidence="1" id="KW-0812">Transmembrane</keyword>
<dbReference type="InterPro" id="IPR029058">
    <property type="entry name" value="AB_hydrolase_fold"/>
</dbReference>
<gene>
    <name evidence="2" type="ORF">GCM10007359_17320</name>
</gene>
<name>A0A917MUE9_9MICC</name>
<keyword evidence="1" id="KW-1133">Transmembrane helix</keyword>
<dbReference type="RefSeq" id="WP_188359979.1">
    <property type="nucleotide sequence ID" value="NZ_BMDC01000003.1"/>
</dbReference>
<evidence type="ECO:0000313" key="2">
    <source>
        <dbReference type="EMBL" id="GGH64748.1"/>
    </source>
</evidence>
<keyword evidence="1" id="KW-0472">Membrane</keyword>
<evidence type="ECO:0008006" key="4">
    <source>
        <dbReference type="Google" id="ProtNLM"/>
    </source>
</evidence>
<dbReference type="PANTHER" id="PTHR48098:SF1">
    <property type="entry name" value="DIACYLGLYCEROL ACYLTRANSFERASE_MYCOLYLTRANSFERASE AG85A"/>
    <property type="match status" value="1"/>
</dbReference>
<dbReference type="PANTHER" id="PTHR48098">
    <property type="entry name" value="ENTEROCHELIN ESTERASE-RELATED"/>
    <property type="match status" value="1"/>
</dbReference>
<protein>
    <recommendedName>
        <fullName evidence="4">Esterase</fullName>
    </recommendedName>
</protein>
<reference evidence="2 3" key="1">
    <citation type="journal article" date="2014" name="Int. J. Syst. Evol. Microbiol.">
        <title>Complete genome sequence of Corynebacterium casei LMG S-19264T (=DSM 44701T), isolated from a smear-ripened cheese.</title>
        <authorList>
            <consortium name="US DOE Joint Genome Institute (JGI-PGF)"/>
            <person name="Walter F."/>
            <person name="Albersmeier A."/>
            <person name="Kalinowski J."/>
            <person name="Ruckert C."/>
        </authorList>
    </citation>
    <scope>NUCLEOTIDE SEQUENCE [LARGE SCALE GENOMIC DNA]</scope>
    <source>
        <strain evidence="2 3">CCM 8669</strain>
    </source>
</reference>
<feature type="transmembrane region" description="Helical" evidence="1">
    <location>
        <begin position="39"/>
        <end position="60"/>
    </location>
</feature>